<dbReference type="AlphaFoldDB" id="A0AAN8IDL6"/>
<keyword evidence="9" id="KW-0915">Sodium</keyword>
<evidence type="ECO:0000256" key="7">
    <source>
        <dbReference type="ARBA" id="ARBA00022753"/>
    </source>
</evidence>
<feature type="transmembrane region" description="Helical" evidence="15">
    <location>
        <begin position="73"/>
        <end position="94"/>
    </location>
</feature>
<dbReference type="Pfam" id="PF00999">
    <property type="entry name" value="Na_H_Exchanger"/>
    <property type="match status" value="1"/>
</dbReference>
<keyword evidence="7" id="KW-0967">Endosome</keyword>
<protein>
    <recommendedName>
        <fullName evidence="13">Sodium/hydrogen exchanger</fullName>
    </recommendedName>
</protein>
<dbReference type="EMBL" id="WIXE01018795">
    <property type="protein sequence ID" value="KAK5970604.1"/>
    <property type="molecule type" value="Genomic_DNA"/>
</dbReference>
<dbReference type="PANTHER" id="PTHR10110:SF187">
    <property type="entry name" value="SODIUM_HYDROGEN EXCHANGER"/>
    <property type="match status" value="1"/>
</dbReference>
<feature type="transmembrane region" description="Helical" evidence="15">
    <location>
        <begin position="483"/>
        <end position="507"/>
    </location>
</feature>
<dbReference type="PRINTS" id="PR01084">
    <property type="entry name" value="NAHEXCHNGR"/>
</dbReference>
<evidence type="ECO:0000256" key="12">
    <source>
        <dbReference type="ARBA" id="ARBA00023201"/>
    </source>
</evidence>
<evidence type="ECO:0000259" key="17">
    <source>
        <dbReference type="Pfam" id="PF00999"/>
    </source>
</evidence>
<keyword evidence="11 15" id="KW-0472">Membrane</keyword>
<evidence type="ECO:0000256" key="1">
    <source>
        <dbReference type="ARBA" id="ARBA00004195"/>
    </source>
</evidence>
<evidence type="ECO:0000313" key="19">
    <source>
        <dbReference type="Proteomes" id="UP001331761"/>
    </source>
</evidence>
<evidence type="ECO:0000256" key="16">
    <source>
        <dbReference type="SAM" id="SignalP"/>
    </source>
</evidence>
<organism evidence="18 19">
    <name type="scientific">Trichostrongylus colubriformis</name>
    <name type="common">Black scour worm</name>
    <dbReference type="NCBI Taxonomy" id="6319"/>
    <lineage>
        <taxon>Eukaryota</taxon>
        <taxon>Metazoa</taxon>
        <taxon>Ecdysozoa</taxon>
        <taxon>Nematoda</taxon>
        <taxon>Chromadorea</taxon>
        <taxon>Rhabditida</taxon>
        <taxon>Rhabditina</taxon>
        <taxon>Rhabditomorpha</taxon>
        <taxon>Strongyloidea</taxon>
        <taxon>Trichostrongylidae</taxon>
        <taxon>Trichostrongylus</taxon>
    </lineage>
</organism>
<dbReference type="Gene3D" id="6.10.140.1330">
    <property type="match status" value="1"/>
</dbReference>
<feature type="transmembrane region" description="Helical" evidence="15">
    <location>
        <begin position="46"/>
        <end position="66"/>
    </location>
</feature>
<dbReference type="GO" id="GO:0055038">
    <property type="term" value="C:recycling endosome membrane"/>
    <property type="evidence" value="ECO:0007669"/>
    <property type="project" value="UniProtKB-SubCell"/>
</dbReference>
<feature type="transmembrane region" description="Helical" evidence="15">
    <location>
        <begin position="415"/>
        <end position="442"/>
    </location>
</feature>
<feature type="transmembrane region" description="Helical" evidence="15">
    <location>
        <begin position="387"/>
        <end position="409"/>
    </location>
</feature>
<evidence type="ECO:0000256" key="14">
    <source>
        <dbReference type="SAM" id="MobiDB-lite"/>
    </source>
</evidence>
<evidence type="ECO:0000256" key="13">
    <source>
        <dbReference type="RuleBase" id="RU003722"/>
    </source>
</evidence>
<feature type="transmembrane region" description="Helical" evidence="15">
    <location>
        <begin position="301"/>
        <end position="322"/>
    </location>
</feature>
<keyword evidence="13" id="KW-0050">Antiport</keyword>
<evidence type="ECO:0000256" key="15">
    <source>
        <dbReference type="SAM" id="Phobius"/>
    </source>
</evidence>
<accession>A0AAN8IDL6</accession>
<keyword evidence="16" id="KW-0732">Signal</keyword>
<evidence type="ECO:0000256" key="5">
    <source>
        <dbReference type="ARBA" id="ARBA00022475"/>
    </source>
</evidence>
<dbReference type="GO" id="GO:0051453">
    <property type="term" value="P:regulation of intracellular pH"/>
    <property type="evidence" value="ECO:0007669"/>
    <property type="project" value="TreeGrafter"/>
</dbReference>
<dbReference type="Proteomes" id="UP001331761">
    <property type="component" value="Unassembled WGS sequence"/>
</dbReference>
<evidence type="ECO:0000256" key="8">
    <source>
        <dbReference type="ARBA" id="ARBA00022989"/>
    </source>
</evidence>
<dbReference type="GO" id="GO:0098719">
    <property type="term" value="P:sodium ion import across plasma membrane"/>
    <property type="evidence" value="ECO:0007669"/>
    <property type="project" value="TreeGrafter"/>
</dbReference>
<evidence type="ECO:0000256" key="4">
    <source>
        <dbReference type="ARBA" id="ARBA00022448"/>
    </source>
</evidence>
<dbReference type="PRINTS" id="PR01088">
    <property type="entry name" value="NAHEXCHNGR6"/>
</dbReference>
<keyword evidence="10 13" id="KW-0406">Ion transport</keyword>
<keyword evidence="4 13" id="KW-0813">Transport</keyword>
<dbReference type="InterPro" id="IPR018422">
    <property type="entry name" value="Cation/H_exchanger_CPA1"/>
</dbReference>
<dbReference type="GO" id="GO:0005886">
    <property type="term" value="C:plasma membrane"/>
    <property type="evidence" value="ECO:0007669"/>
    <property type="project" value="UniProtKB-SubCell"/>
</dbReference>
<keyword evidence="12 13" id="KW-0739">Sodium transport</keyword>
<evidence type="ECO:0000256" key="3">
    <source>
        <dbReference type="ARBA" id="ARBA00007367"/>
    </source>
</evidence>
<evidence type="ECO:0000256" key="11">
    <source>
        <dbReference type="ARBA" id="ARBA00023136"/>
    </source>
</evidence>
<comment type="caution">
    <text evidence="18">The sequence shown here is derived from an EMBL/GenBank/DDBJ whole genome shotgun (WGS) entry which is preliminary data.</text>
</comment>
<feature type="chain" id="PRO_5043036538" description="Sodium/hydrogen exchanger" evidence="16">
    <location>
        <begin position="23"/>
        <end position="646"/>
    </location>
</feature>
<evidence type="ECO:0000256" key="10">
    <source>
        <dbReference type="ARBA" id="ARBA00023065"/>
    </source>
</evidence>
<feature type="transmembrane region" description="Helical" evidence="15">
    <location>
        <begin position="194"/>
        <end position="217"/>
    </location>
</feature>
<dbReference type="InterPro" id="IPR006153">
    <property type="entry name" value="Cation/H_exchanger_TM"/>
</dbReference>
<proteinExistence type="inferred from homology"/>
<comment type="subcellular location">
    <subcellularLocation>
        <location evidence="2">Cell membrane</location>
        <topology evidence="2">Multi-pass membrane protein</topology>
    </subcellularLocation>
    <subcellularLocation>
        <location evidence="1">Recycling endosome membrane</location>
        <topology evidence="1">Multi-pass membrane protein</topology>
    </subcellularLocation>
</comment>
<dbReference type="GO" id="GO:0015385">
    <property type="term" value="F:sodium:proton antiporter activity"/>
    <property type="evidence" value="ECO:0007669"/>
    <property type="project" value="InterPro"/>
</dbReference>
<comment type="similarity">
    <text evidence="3 13">Belongs to the monovalent cation:proton antiporter 1 (CPA1) transporter (TC 2.A.36) family.</text>
</comment>
<keyword evidence="19" id="KW-1185">Reference proteome</keyword>
<feature type="domain" description="Cation/H+ exchanger transmembrane" evidence="17">
    <location>
        <begin position="59"/>
        <end position="508"/>
    </location>
</feature>
<dbReference type="NCBIfam" id="TIGR00840">
    <property type="entry name" value="b_cpa1"/>
    <property type="match status" value="1"/>
</dbReference>
<gene>
    <name evidence="18" type="ORF">GCK32_000395</name>
</gene>
<reference evidence="18 19" key="1">
    <citation type="submission" date="2019-10" db="EMBL/GenBank/DDBJ databases">
        <title>Assembly and Annotation for the nematode Trichostrongylus colubriformis.</title>
        <authorList>
            <person name="Martin J."/>
        </authorList>
    </citation>
    <scope>NUCLEOTIDE SEQUENCE [LARGE SCALE GENOMIC DNA]</scope>
    <source>
        <strain evidence="18">G859</strain>
        <tissue evidence="18">Whole worm</tissue>
    </source>
</reference>
<keyword evidence="8 15" id="KW-1133">Transmembrane helix</keyword>
<feature type="transmembrane region" description="Helical" evidence="15">
    <location>
        <begin position="229"/>
        <end position="248"/>
    </location>
</feature>
<keyword evidence="5" id="KW-1003">Cell membrane</keyword>
<evidence type="ECO:0000313" key="18">
    <source>
        <dbReference type="EMBL" id="KAK5970604.1"/>
    </source>
</evidence>
<keyword evidence="6 13" id="KW-0812">Transmembrane</keyword>
<dbReference type="GO" id="GO:0015386">
    <property type="term" value="F:potassium:proton antiporter activity"/>
    <property type="evidence" value="ECO:0007669"/>
    <property type="project" value="TreeGrafter"/>
</dbReference>
<evidence type="ECO:0000256" key="9">
    <source>
        <dbReference type="ARBA" id="ARBA00023053"/>
    </source>
</evidence>
<dbReference type="InterPro" id="IPR002090">
    <property type="entry name" value="NHE-6/7/9"/>
</dbReference>
<evidence type="ECO:0000256" key="2">
    <source>
        <dbReference type="ARBA" id="ARBA00004651"/>
    </source>
</evidence>
<feature type="signal peptide" evidence="16">
    <location>
        <begin position="1"/>
        <end position="22"/>
    </location>
</feature>
<evidence type="ECO:0000256" key="6">
    <source>
        <dbReference type="ARBA" id="ARBA00022692"/>
    </source>
</evidence>
<dbReference type="InterPro" id="IPR004709">
    <property type="entry name" value="NaH_exchanger"/>
</dbReference>
<feature type="transmembrane region" description="Helical" evidence="15">
    <location>
        <begin position="342"/>
        <end position="366"/>
    </location>
</feature>
<feature type="region of interest" description="Disordered" evidence="14">
    <location>
        <begin position="517"/>
        <end position="545"/>
    </location>
</feature>
<name>A0AAN8IDL6_TRICO</name>
<dbReference type="PANTHER" id="PTHR10110">
    <property type="entry name" value="SODIUM/HYDROGEN EXCHANGER"/>
    <property type="match status" value="1"/>
</dbReference>
<sequence>MKNLCGLCTSLIIMLCVTHSSASTKEASPLEMAAQRRAENIHRLDSIILLTYISVLVVIVLTSWLFKHYRFMFVHETGLTLFYGLLIGFVIRYFDIGLLESQTYDVILKDRTVIEEPPDYLRLEVKPEGAPRVSFHYELMEGFYADRKKHNEQKIEQKSAFSPEIFFNIMLPPIIFNAGYSLKKRHFFRNIGSILVFAFVGTTISCFATGSLLYIFTKIFGMGFSYQELLFFGAVISATDPVTVISIFSEMHVEADLFALVFGESALNDAVAMVLSSTIDNFSAAGEAVGINEIIFALGKFAYIFFGSLMLGSLIGCGNALITKMTFIAEHPLLESSLFVLVSYISFLIGEVVGLTGIVSVLFCGISQAHYTFNNLSEESQHTTKHFFQMISFVLESFIFCYIGVSIFVENNQKWNIGFLFFSLISIVVARALFVYPLTFILNIWRRPRIPRSYQHMLVFAGLRGAMAFALADRNTATDNRQIICSTTAAIVMVTVFVNGSLTTWMVEHLGIKHGVEERSRAETQSSGGQNENDDLHLPGTPLTPCGSNPWDKAFLPRKWYNFDANFMKPLLTHATPSLEQTLPPFFHAPPSMLPKVSCEYRMRFLLVFCIFAHAVPAWVTWSPVDGSLVAHPYQYFVNMYCPFSA</sequence>